<evidence type="ECO:0000256" key="5">
    <source>
        <dbReference type="ARBA" id="ARBA00022432"/>
    </source>
</evidence>
<dbReference type="PROSITE" id="PS00171">
    <property type="entry name" value="TIM_1"/>
    <property type="match status" value="1"/>
</dbReference>
<dbReference type="GO" id="GO:0006094">
    <property type="term" value="P:gluconeogenesis"/>
    <property type="evidence" value="ECO:0007669"/>
    <property type="project" value="UniProtKB-UniPathway"/>
</dbReference>
<accession>A0A7S0AG74</accession>
<dbReference type="GO" id="GO:0019563">
    <property type="term" value="P:glycerol catabolic process"/>
    <property type="evidence" value="ECO:0007669"/>
    <property type="project" value="TreeGrafter"/>
</dbReference>
<dbReference type="InterPro" id="IPR000652">
    <property type="entry name" value="Triosephosphate_isomerase"/>
</dbReference>
<evidence type="ECO:0000256" key="2">
    <source>
        <dbReference type="ARBA" id="ARBA00004742"/>
    </source>
</evidence>
<sequence>MMTRPRATLPTATLGIIFAAINAIGVDAFGPARQLLPGVPALASSSISTGVSFPSSSALGSYLDSLGASGGSSGASTPPVAASSPQGRVPILAGNWKLNPATLSDAANLCQGLAAKADASRVEVVVFPPFPYLSMAISMLEGTGIKVGAQNCALATSGAHTGEVAVSMIRSLGCDYVLLGHSERRSIYGETEADINAKVHLCLEEDPSLGVILCVGETEEEYDSGLLRSIVDVQIKKGLARVNQSDLPRIVIAYEPVWAIGTGKVATPEQAQIAHEAVRQTLADMFGVAADTVRIQYGGSVTPDSIDSLMIMPDLDGALVGGASLSADSFARIVEGGAASGL</sequence>
<dbReference type="EMBL" id="HBEJ01003697">
    <property type="protein sequence ID" value="CAD8362890.1"/>
    <property type="molecule type" value="Transcribed_RNA"/>
</dbReference>
<evidence type="ECO:0000256" key="1">
    <source>
        <dbReference type="ARBA" id="ARBA00004680"/>
    </source>
</evidence>
<evidence type="ECO:0000256" key="6">
    <source>
        <dbReference type="ARBA" id="ARBA00022490"/>
    </source>
</evidence>
<protein>
    <recommendedName>
        <fullName evidence="11">Triosephosphate isomerase</fullName>
        <ecNumber evidence="11">5.3.1.1</ecNumber>
    </recommendedName>
</protein>
<dbReference type="PANTHER" id="PTHR21139">
    <property type="entry name" value="TRIOSEPHOSPHATE ISOMERASE"/>
    <property type="match status" value="1"/>
</dbReference>
<dbReference type="GO" id="GO:0046166">
    <property type="term" value="P:glyceraldehyde-3-phosphate biosynthetic process"/>
    <property type="evidence" value="ECO:0007669"/>
    <property type="project" value="TreeGrafter"/>
</dbReference>
<dbReference type="InterPro" id="IPR035990">
    <property type="entry name" value="TIM_sf"/>
</dbReference>
<dbReference type="PROSITE" id="PS51440">
    <property type="entry name" value="TIM_2"/>
    <property type="match status" value="1"/>
</dbReference>
<dbReference type="UniPathway" id="UPA00109">
    <property type="reaction ID" value="UER00189"/>
</dbReference>
<evidence type="ECO:0000256" key="8">
    <source>
        <dbReference type="ARBA" id="ARBA00023235"/>
    </source>
</evidence>
<dbReference type="GO" id="GO:0004807">
    <property type="term" value="F:triose-phosphate isomerase activity"/>
    <property type="evidence" value="ECO:0007669"/>
    <property type="project" value="UniProtKB-EC"/>
</dbReference>
<proteinExistence type="inferred from homology"/>
<keyword evidence="7 11" id="KW-0324">Glycolysis</keyword>
<evidence type="ECO:0000256" key="7">
    <source>
        <dbReference type="ARBA" id="ARBA00023152"/>
    </source>
</evidence>
<dbReference type="CDD" id="cd00311">
    <property type="entry name" value="TIM"/>
    <property type="match status" value="1"/>
</dbReference>
<organism evidence="12">
    <name type="scientific">Minutocellus polymorphus</name>
    <dbReference type="NCBI Taxonomy" id="265543"/>
    <lineage>
        <taxon>Eukaryota</taxon>
        <taxon>Sar</taxon>
        <taxon>Stramenopiles</taxon>
        <taxon>Ochrophyta</taxon>
        <taxon>Bacillariophyta</taxon>
        <taxon>Mediophyceae</taxon>
        <taxon>Cymatosirophycidae</taxon>
        <taxon>Cymatosirales</taxon>
        <taxon>Cymatosiraceae</taxon>
        <taxon>Minutocellus</taxon>
    </lineage>
</organism>
<keyword evidence="5 11" id="KW-0312">Gluconeogenesis</keyword>
<evidence type="ECO:0000256" key="10">
    <source>
        <dbReference type="ARBA" id="ARBA00056661"/>
    </source>
</evidence>
<comment type="function">
    <text evidence="10">Catalyzes the interconversion of glyceraldehyde 3-phosphate and dihydroxyacetone phosphate in the glycolytic and gluconeogenic pathways.</text>
</comment>
<name>A0A7S0AG74_9STRA</name>
<dbReference type="GO" id="GO:0006096">
    <property type="term" value="P:glycolytic process"/>
    <property type="evidence" value="ECO:0007669"/>
    <property type="project" value="UniProtKB-UniPathway"/>
</dbReference>
<evidence type="ECO:0000256" key="3">
    <source>
        <dbReference type="ARBA" id="ARBA00007422"/>
    </source>
</evidence>
<comment type="pathway">
    <text evidence="1 11">Carbohydrate degradation; glycolysis; D-glyceraldehyde 3-phosphate from glycerone phosphate: step 1/1.</text>
</comment>
<dbReference type="GO" id="GO:0005829">
    <property type="term" value="C:cytosol"/>
    <property type="evidence" value="ECO:0007669"/>
    <property type="project" value="TreeGrafter"/>
</dbReference>
<dbReference type="AlphaFoldDB" id="A0A7S0AG74"/>
<dbReference type="PANTHER" id="PTHR21139:SF42">
    <property type="entry name" value="TRIOSEPHOSPHATE ISOMERASE"/>
    <property type="match status" value="1"/>
</dbReference>
<dbReference type="FunFam" id="3.20.20.70:FF:000016">
    <property type="entry name" value="Triosephosphate isomerase"/>
    <property type="match status" value="1"/>
</dbReference>
<comment type="pathway">
    <text evidence="2 11">Carbohydrate biosynthesis; gluconeogenesis.</text>
</comment>
<dbReference type="EC" id="5.3.1.1" evidence="11"/>
<comment type="similarity">
    <text evidence="3 11">Belongs to the triosephosphate isomerase family.</text>
</comment>
<evidence type="ECO:0000256" key="9">
    <source>
        <dbReference type="ARBA" id="ARBA00052432"/>
    </source>
</evidence>
<dbReference type="UniPathway" id="UPA00138"/>
<dbReference type="InterPro" id="IPR022896">
    <property type="entry name" value="TrioseP_Isoase_bac/euk"/>
</dbReference>
<gene>
    <name evidence="12" type="ORF">MPOL1434_LOCUS2162</name>
</gene>
<reference evidence="12" key="1">
    <citation type="submission" date="2021-01" db="EMBL/GenBank/DDBJ databases">
        <authorList>
            <person name="Corre E."/>
            <person name="Pelletier E."/>
            <person name="Niang G."/>
            <person name="Scheremetjew M."/>
            <person name="Finn R."/>
            <person name="Kale V."/>
            <person name="Holt S."/>
            <person name="Cochrane G."/>
            <person name="Meng A."/>
            <person name="Brown T."/>
            <person name="Cohen L."/>
        </authorList>
    </citation>
    <scope>NUCLEOTIDE SEQUENCE</scope>
    <source>
        <strain evidence="12">CCMP3303</strain>
    </source>
</reference>
<comment type="catalytic activity">
    <reaction evidence="9">
        <text>D-glyceraldehyde 3-phosphate = dihydroxyacetone phosphate</text>
        <dbReference type="Rhea" id="RHEA:18585"/>
        <dbReference type="ChEBI" id="CHEBI:57642"/>
        <dbReference type="ChEBI" id="CHEBI:59776"/>
        <dbReference type="EC" id="5.3.1.1"/>
    </reaction>
    <physiologicalReaction direction="left-to-right" evidence="9">
        <dbReference type="Rhea" id="RHEA:18586"/>
    </physiologicalReaction>
</comment>
<dbReference type="InterPro" id="IPR013785">
    <property type="entry name" value="Aldolase_TIM"/>
</dbReference>
<dbReference type="HAMAP" id="MF_00147_B">
    <property type="entry name" value="TIM_B"/>
    <property type="match status" value="1"/>
</dbReference>
<comment type="subunit">
    <text evidence="4">Homodimer.</text>
</comment>
<dbReference type="NCBIfam" id="TIGR00419">
    <property type="entry name" value="tim"/>
    <property type="match status" value="1"/>
</dbReference>
<dbReference type="SUPFAM" id="SSF51351">
    <property type="entry name" value="Triosephosphate isomerase (TIM)"/>
    <property type="match status" value="1"/>
</dbReference>
<dbReference type="InterPro" id="IPR020861">
    <property type="entry name" value="Triosephosphate_isomerase_AS"/>
</dbReference>
<dbReference type="Pfam" id="PF00121">
    <property type="entry name" value="TIM"/>
    <property type="match status" value="1"/>
</dbReference>
<evidence type="ECO:0000256" key="11">
    <source>
        <dbReference type="RuleBase" id="RU363013"/>
    </source>
</evidence>
<evidence type="ECO:0000256" key="4">
    <source>
        <dbReference type="ARBA" id="ARBA00011738"/>
    </source>
</evidence>
<keyword evidence="8 11" id="KW-0413">Isomerase</keyword>
<evidence type="ECO:0000313" key="12">
    <source>
        <dbReference type="EMBL" id="CAD8362890.1"/>
    </source>
</evidence>
<dbReference type="Gene3D" id="3.20.20.70">
    <property type="entry name" value="Aldolase class I"/>
    <property type="match status" value="1"/>
</dbReference>
<keyword evidence="6" id="KW-0963">Cytoplasm</keyword>